<dbReference type="KEGG" id="pspc:Strain318_002370"/>
<keyword evidence="1" id="KW-0472">Membrane</keyword>
<keyword evidence="1" id="KW-1133">Transmembrane helix</keyword>
<keyword evidence="1" id="KW-0812">Transmembrane</keyword>
<protein>
    <submittedName>
        <fullName evidence="3">Uncharacterized protein</fullName>
    </submittedName>
</protein>
<keyword evidence="4" id="KW-1185">Reference proteome</keyword>
<accession>A0AA49K2F6</accession>
<evidence type="ECO:0000313" key="2">
    <source>
        <dbReference type="EMBL" id="WKW13057.1"/>
    </source>
</evidence>
<dbReference type="RefSeq" id="WP_367885919.1">
    <property type="nucleotide sequence ID" value="NZ_CP130612.1"/>
</dbReference>
<dbReference type="Proteomes" id="UP001229955">
    <property type="component" value="Chromosome"/>
</dbReference>
<evidence type="ECO:0000313" key="3">
    <source>
        <dbReference type="EMBL" id="WKW15963.1"/>
    </source>
</evidence>
<sequence>MSNSGTAHDPNKLGWGFAAAIIVLAIVANVAAFSIHKATYQKPDKPKAEAAAH</sequence>
<organism evidence="3 4">
    <name type="scientific">Pseudogemmatithrix spongiicola</name>
    <dbReference type="NCBI Taxonomy" id="3062599"/>
    <lineage>
        <taxon>Bacteria</taxon>
        <taxon>Pseudomonadati</taxon>
        <taxon>Gemmatimonadota</taxon>
        <taxon>Gemmatimonadia</taxon>
        <taxon>Gemmatimonadales</taxon>
        <taxon>Gemmatimonadaceae</taxon>
        <taxon>Pseudogemmatithrix</taxon>
    </lineage>
</organism>
<accession>A0AA49JVZ8</accession>
<evidence type="ECO:0000256" key="1">
    <source>
        <dbReference type="SAM" id="Phobius"/>
    </source>
</evidence>
<dbReference type="AlphaFoldDB" id="A0AA49K2F6"/>
<proteinExistence type="predicted"/>
<gene>
    <name evidence="2" type="ORF">Strain138_002371</name>
    <name evidence="3" type="ORF">Strain318_002370</name>
</gene>
<evidence type="ECO:0000313" key="4">
    <source>
        <dbReference type="Proteomes" id="UP001229955"/>
    </source>
</evidence>
<reference evidence="3" key="1">
    <citation type="submission" date="2023-07" db="EMBL/GenBank/DDBJ databases">
        <authorList>
            <person name="Haufschild T."/>
            <person name="Kallscheuer N."/>
            <person name="Hammer J."/>
            <person name="Kohn T."/>
            <person name="Kabuu M."/>
            <person name="Jogler M."/>
            <person name="Wohfarth N."/>
            <person name="Heuer A."/>
            <person name="Rohde M."/>
            <person name="van Teeseling M.C.F."/>
            <person name="Jogler C."/>
        </authorList>
    </citation>
    <scope>NUCLEOTIDE SEQUENCE</scope>
    <source>
        <strain evidence="2">Strain 138</strain>
        <strain evidence="3">Strain 318</strain>
    </source>
</reference>
<name>A0AA49K2F6_9BACT</name>
<dbReference type="EMBL" id="CP130613">
    <property type="protein sequence ID" value="WKW15963.1"/>
    <property type="molecule type" value="Genomic_DNA"/>
</dbReference>
<feature type="transmembrane region" description="Helical" evidence="1">
    <location>
        <begin position="15"/>
        <end position="35"/>
    </location>
</feature>
<dbReference type="EMBL" id="CP130612">
    <property type="protein sequence ID" value="WKW13057.1"/>
    <property type="molecule type" value="Genomic_DNA"/>
</dbReference>